<evidence type="ECO:0000313" key="2">
    <source>
        <dbReference type="EMBL" id="MDT0681958.1"/>
    </source>
</evidence>
<sequence length="142" mass="14683">MLRTLCAAALSAVTAFGLAGTATAQAGGNFGLELNNAQAIDGGCRLTYVATNNTGSDLSTTSYEVAVFDQEGGVTQLLVLEFGELPAGKTKVVRFDLADQPCENISRLLVNNVAECTAAEGDAPDCMEALVTSSRSDIQFGI</sequence>
<gene>
    <name evidence="2" type="ORF">RM543_04610</name>
</gene>
<keyword evidence="1" id="KW-0732">Signal</keyword>
<evidence type="ECO:0008006" key="4">
    <source>
        <dbReference type="Google" id="ProtNLM"/>
    </source>
</evidence>
<evidence type="ECO:0000256" key="1">
    <source>
        <dbReference type="SAM" id="SignalP"/>
    </source>
</evidence>
<keyword evidence="3" id="KW-1185">Reference proteome</keyword>
<proteinExistence type="predicted"/>
<dbReference type="EMBL" id="JAVRHL010000001">
    <property type="protein sequence ID" value="MDT0681958.1"/>
    <property type="molecule type" value="Genomic_DNA"/>
</dbReference>
<dbReference type="RefSeq" id="WP_311689707.1">
    <property type="nucleotide sequence ID" value="NZ_JAVRHL010000001.1"/>
</dbReference>
<feature type="signal peptide" evidence="1">
    <location>
        <begin position="1"/>
        <end position="26"/>
    </location>
</feature>
<name>A0ABU3DEH7_9RHOB</name>
<dbReference type="Proteomes" id="UP001265259">
    <property type="component" value="Unassembled WGS sequence"/>
</dbReference>
<reference evidence="2 3" key="1">
    <citation type="submission" date="2023-09" db="EMBL/GenBank/DDBJ databases">
        <authorList>
            <person name="Rey-Velasco X."/>
        </authorList>
    </citation>
    <scope>NUCLEOTIDE SEQUENCE [LARGE SCALE GENOMIC DNA]</scope>
    <source>
        <strain evidence="2 3">F158</strain>
    </source>
</reference>
<accession>A0ABU3DEH7</accession>
<organism evidence="2 3">
    <name type="scientific">Tropicimonas omnivorans</name>
    <dbReference type="NCBI Taxonomy" id="3075590"/>
    <lineage>
        <taxon>Bacteria</taxon>
        <taxon>Pseudomonadati</taxon>
        <taxon>Pseudomonadota</taxon>
        <taxon>Alphaproteobacteria</taxon>
        <taxon>Rhodobacterales</taxon>
        <taxon>Roseobacteraceae</taxon>
        <taxon>Tropicimonas</taxon>
    </lineage>
</organism>
<comment type="caution">
    <text evidence="2">The sequence shown here is derived from an EMBL/GenBank/DDBJ whole genome shotgun (WGS) entry which is preliminary data.</text>
</comment>
<feature type="chain" id="PRO_5046236003" description="Tat pathway signal sequence domain protein" evidence="1">
    <location>
        <begin position="27"/>
        <end position="142"/>
    </location>
</feature>
<evidence type="ECO:0000313" key="3">
    <source>
        <dbReference type="Proteomes" id="UP001265259"/>
    </source>
</evidence>
<protein>
    <recommendedName>
        <fullName evidence="4">Tat pathway signal sequence domain protein</fullName>
    </recommendedName>
</protein>